<keyword evidence="3 10" id="KW-0813">Transport</keyword>
<dbReference type="PIRSF" id="PIRSF006291">
    <property type="entry name" value="GspM"/>
    <property type="match status" value="1"/>
</dbReference>
<dbReference type="SUPFAM" id="SSF103054">
    <property type="entry name" value="General secretion pathway protein M, EpsM"/>
    <property type="match status" value="1"/>
</dbReference>
<dbReference type="InterPro" id="IPR007690">
    <property type="entry name" value="T2SS_GspM"/>
</dbReference>
<evidence type="ECO:0000256" key="5">
    <source>
        <dbReference type="ARBA" id="ARBA00022519"/>
    </source>
</evidence>
<dbReference type="AlphaFoldDB" id="A0A432CUQ7"/>
<gene>
    <name evidence="12" type="ORF">EJ063_14865</name>
</gene>
<dbReference type="RefSeq" id="WP_126575144.1">
    <property type="nucleotide sequence ID" value="NZ_RXZH01000007.1"/>
</dbReference>
<feature type="transmembrane region" description="Helical" evidence="11">
    <location>
        <begin position="21"/>
        <end position="39"/>
    </location>
</feature>
<keyword evidence="4 10" id="KW-1003">Cell membrane</keyword>
<comment type="function">
    <text evidence="10">Inner membrane component of the type II secretion system required for the energy-dependent secretion of extracellular factors such as proteases and toxins from the periplasm.</text>
</comment>
<name>A0A432CUQ7_9VIBR</name>
<keyword evidence="5 10" id="KW-0997">Cell inner membrane</keyword>
<keyword evidence="7 10" id="KW-0653">Protein transport</keyword>
<evidence type="ECO:0000256" key="1">
    <source>
        <dbReference type="ARBA" id="ARBA00004377"/>
    </source>
</evidence>
<dbReference type="InterPro" id="IPR023229">
    <property type="entry name" value="T2SS_M_periplasmic_sf"/>
</dbReference>
<dbReference type="GO" id="GO:0015628">
    <property type="term" value="P:protein secretion by the type II secretion system"/>
    <property type="evidence" value="ECO:0007669"/>
    <property type="project" value="InterPro"/>
</dbReference>
<keyword evidence="6 11" id="KW-0812">Transmembrane</keyword>
<keyword evidence="8 11" id="KW-1133">Transmembrane helix</keyword>
<evidence type="ECO:0000256" key="11">
    <source>
        <dbReference type="SAM" id="Phobius"/>
    </source>
</evidence>
<dbReference type="Pfam" id="PF04612">
    <property type="entry name" value="T2SSM"/>
    <property type="match status" value="1"/>
</dbReference>
<dbReference type="Gene3D" id="3.30.1360.100">
    <property type="entry name" value="General secretion pathway protein M, EpsM"/>
    <property type="match status" value="1"/>
</dbReference>
<evidence type="ECO:0000313" key="12">
    <source>
        <dbReference type="EMBL" id="RTZ14596.1"/>
    </source>
</evidence>
<comment type="similarity">
    <text evidence="2 10">Belongs to the GSP M family.</text>
</comment>
<accession>A0A432CUQ7</accession>
<keyword evidence="9 10" id="KW-0472">Membrane</keyword>
<evidence type="ECO:0000256" key="8">
    <source>
        <dbReference type="ARBA" id="ARBA00022989"/>
    </source>
</evidence>
<dbReference type="OrthoDB" id="6624834at2"/>
<keyword evidence="13" id="KW-1185">Reference proteome</keyword>
<evidence type="ECO:0000256" key="4">
    <source>
        <dbReference type="ARBA" id="ARBA00022475"/>
    </source>
</evidence>
<sequence>MEKLITPLQAWWQSISQREQRLVVVGAMLLIVGILYWGIIEPVATRAENAQMRIQSEKQLLSWVKNKADEIQQLKGQGGSSISNLPINQAVSSSVSRFKVELIRVQPRGEEFQVWIAPMPFNQFMNWIRYLQETYGIGVVFLDIDKGAQEGLIDVNRLQFGRG</sequence>
<evidence type="ECO:0000256" key="10">
    <source>
        <dbReference type="PIRNR" id="PIRNR006291"/>
    </source>
</evidence>
<evidence type="ECO:0000313" key="13">
    <source>
        <dbReference type="Proteomes" id="UP000268973"/>
    </source>
</evidence>
<proteinExistence type="inferred from homology"/>
<evidence type="ECO:0000256" key="2">
    <source>
        <dbReference type="ARBA" id="ARBA00010637"/>
    </source>
</evidence>
<reference evidence="12 13" key="1">
    <citation type="submission" date="2018-12" db="EMBL/GenBank/DDBJ databases">
        <title>Vibrio sp. isolated from China Sea.</title>
        <authorList>
            <person name="Li Y."/>
        </authorList>
    </citation>
    <scope>NUCLEOTIDE SEQUENCE [LARGE SCALE GENOMIC DNA]</scope>
    <source>
        <strain evidence="12 13">BEI207</strain>
    </source>
</reference>
<dbReference type="EMBL" id="RXZH01000007">
    <property type="protein sequence ID" value="RTZ14596.1"/>
    <property type="molecule type" value="Genomic_DNA"/>
</dbReference>
<comment type="caution">
    <text evidence="12">The sequence shown here is derived from an EMBL/GenBank/DDBJ whole genome shotgun (WGS) entry which is preliminary data.</text>
</comment>
<comment type="subcellular location">
    <subcellularLocation>
        <location evidence="1">Cell inner membrane</location>
        <topology evidence="1">Single-pass membrane protein</topology>
    </subcellularLocation>
</comment>
<evidence type="ECO:0000256" key="6">
    <source>
        <dbReference type="ARBA" id="ARBA00022692"/>
    </source>
</evidence>
<evidence type="ECO:0000256" key="3">
    <source>
        <dbReference type="ARBA" id="ARBA00022448"/>
    </source>
</evidence>
<dbReference type="GO" id="GO:0015627">
    <property type="term" value="C:type II protein secretion system complex"/>
    <property type="evidence" value="ECO:0007669"/>
    <property type="project" value="InterPro"/>
</dbReference>
<dbReference type="Proteomes" id="UP000268973">
    <property type="component" value="Unassembled WGS sequence"/>
</dbReference>
<protein>
    <recommendedName>
        <fullName evidence="10">Type II secretion system protein M</fullName>
        <shortName evidence="10">T2SS protein M</shortName>
    </recommendedName>
    <alternativeName>
        <fullName evidence="10">General secretion pathway protein M</fullName>
    </alternativeName>
</protein>
<dbReference type="GO" id="GO:0005886">
    <property type="term" value="C:plasma membrane"/>
    <property type="evidence" value="ECO:0007669"/>
    <property type="project" value="UniProtKB-SubCell"/>
</dbReference>
<evidence type="ECO:0000256" key="9">
    <source>
        <dbReference type="ARBA" id="ARBA00023136"/>
    </source>
</evidence>
<evidence type="ECO:0000256" key="7">
    <source>
        <dbReference type="ARBA" id="ARBA00022927"/>
    </source>
</evidence>
<organism evidence="12 13">
    <name type="scientific">Vibrio aquaticus</name>
    <dbReference type="NCBI Taxonomy" id="2496559"/>
    <lineage>
        <taxon>Bacteria</taxon>
        <taxon>Pseudomonadati</taxon>
        <taxon>Pseudomonadota</taxon>
        <taxon>Gammaproteobacteria</taxon>
        <taxon>Vibrionales</taxon>
        <taxon>Vibrionaceae</taxon>
        <taxon>Vibrio</taxon>
    </lineage>
</organism>